<dbReference type="InterPro" id="IPR036465">
    <property type="entry name" value="vWFA_dom_sf"/>
</dbReference>
<dbReference type="InterPro" id="IPR002035">
    <property type="entry name" value="VWF_A"/>
</dbReference>
<evidence type="ECO:0000313" key="3">
    <source>
        <dbReference type="EMBL" id="KKM95910.1"/>
    </source>
</evidence>
<evidence type="ECO:0000259" key="2">
    <source>
        <dbReference type="Pfam" id="PF13519"/>
    </source>
</evidence>
<reference evidence="3" key="1">
    <citation type="journal article" date="2015" name="Nature">
        <title>Complex archaea that bridge the gap between prokaryotes and eukaryotes.</title>
        <authorList>
            <person name="Spang A."/>
            <person name="Saw J.H."/>
            <person name="Jorgensen S.L."/>
            <person name="Zaremba-Niedzwiedzka K."/>
            <person name="Martijn J."/>
            <person name="Lind A.E."/>
            <person name="van Eijk R."/>
            <person name="Schleper C."/>
            <person name="Guy L."/>
            <person name="Ettema T.J."/>
        </authorList>
    </citation>
    <scope>NUCLEOTIDE SEQUENCE</scope>
</reference>
<sequence length="335" mass="36428">MSCGLGAVILVFMLVKQNIESSPSETDNLKKDISTLEQAKDEAQQGLEELKAQLKKENVDLSALSKSLNQQRSDLEAKSNQIQNAESALDKLKENITQIKVPKKEDLVETQQVNEQNYLLGLKMEGNKIAILVDVSASMTNEKLLDIIKTKSGPDKNKVSAAKWQRTKRVVSWLLARVPQNSQVMVIAFSEDAKQLGGSGWMQGSPATVSTILNGLNQVVPTGATNLQKGLKAANAFSPSNLYVITDGLPTKGESSYRSLNPFSGCSSLTGSGKTISGECRKRLFRQTIQESGLTQAKVNVVLLPLEGDPEAAYEYWAWTSSTDGLLISPASNWP</sequence>
<protein>
    <recommendedName>
        <fullName evidence="2">VWFA domain-containing protein</fullName>
    </recommendedName>
</protein>
<accession>A0A0F9P4C2</accession>
<dbReference type="CDD" id="cd00198">
    <property type="entry name" value="vWFA"/>
    <property type="match status" value="1"/>
</dbReference>
<proteinExistence type="predicted"/>
<feature type="coiled-coil region" evidence="1">
    <location>
        <begin position="26"/>
        <end position="95"/>
    </location>
</feature>
<evidence type="ECO:0000256" key="1">
    <source>
        <dbReference type="SAM" id="Coils"/>
    </source>
</evidence>
<gene>
    <name evidence="3" type="ORF">LCGC14_1183440</name>
</gene>
<organism evidence="3">
    <name type="scientific">marine sediment metagenome</name>
    <dbReference type="NCBI Taxonomy" id="412755"/>
    <lineage>
        <taxon>unclassified sequences</taxon>
        <taxon>metagenomes</taxon>
        <taxon>ecological metagenomes</taxon>
    </lineage>
</organism>
<comment type="caution">
    <text evidence="3">The sequence shown here is derived from an EMBL/GenBank/DDBJ whole genome shotgun (WGS) entry which is preliminary data.</text>
</comment>
<dbReference type="Gene3D" id="3.40.50.410">
    <property type="entry name" value="von Willebrand factor, type A domain"/>
    <property type="match status" value="1"/>
</dbReference>
<name>A0A0F9P4C2_9ZZZZ</name>
<keyword evidence="1" id="KW-0175">Coiled coil</keyword>
<dbReference type="EMBL" id="LAZR01005948">
    <property type="protein sequence ID" value="KKM95910.1"/>
    <property type="molecule type" value="Genomic_DNA"/>
</dbReference>
<dbReference type="SUPFAM" id="SSF53300">
    <property type="entry name" value="vWA-like"/>
    <property type="match status" value="1"/>
</dbReference>
<dbReference type="Pfam" id="PF13519">
    <property type="entry name" value="VWA_2"/>
    <property type="match status" value="1"/>
</dbReference>
<feature type="domain" description="VWFA" evidence="2">
    <location>
        <begin position="130"/>
        <end position="248"/>
    </location>
</feature>
<dbReference type="AlphaFoldDB" id="A0A0F9P4C2"/>